<keyword evidence="3" id="KW-1003">Cell membrane</keyword>
<dbReference type="FunFam" id="1.20.1560.10:FF:000011">
    <property type="entry name" value="Multidrug ABC transporter ATP-binding protein"/>
    <property type="match status" value="1"/>
</dbReference>
<dbReference type="PANTHER" id="PTHR43394">
    <property type="entry name" value="ATP-DEPENDENT PERMEASE MDL1, MITOCHONDRIAL"/>
    <property type="match status" value="1"/>
</dbReference>
<dbReference type="InterPro" id="IPR036640">
    <property type="entry name" value="ABC1_TM_sf"/>
</dbReference>
<comment type="subcellular location">
    <subcellularLocation>
        <location evidence="1">Cell membrane</location>
        <topology evidence="1">Multi-pass membrane protein</topology>
    </subcellularLocation>
</comment>
<dbReference type="PROSITE" id="PS00211">
    <property type="entry name" value="ABC_TRANSPORTER_1"/>
    <property type="match status" value="1"/>
</dbReference>
<keyword evidence="4 9" id="KW-0812">Transmembrane</keyword>
<gene>
    <name evidence="12" type="ORF">CWR48_11235</name>
</gene>
<dbReference type="OrthoDB" id="9770415at2"/>
<name>A0A3D8PQA7_9BACI</name>
<evidence type="ECO:0000256" key="7">
    <source>
        <dbReference type="ARBA" id="ARBA00022989"/>
    </source>
</evidence>
<dbReference type="Proteomes" id="UP000257143">
    <property type="component" value="Unassembled WGS sequence"/>
</dbReference>
<dbReference type="PANTHER" id="PTHR43394:SF1">
    <property type="entry name" value="ATP-BINDING CASSETTE SUB-FAMILY B MEMBER 10, MITOCHONDRIAL"/>
    <property type="match status" value="1"/>
</dbReference>
<protein>
    <submittedName>
        <fullName evidence="12">Multidrug ABC transporter permease/ATP-binding protein</fullName>
    </submittedName>
</protein>
<dbReference type="CDD" id="cd18541">
    <property type="entry name" value="ABC_6TM_TmrB_like"/>
    <property type="match status" value="1"/>
</dbReference>
<dbReference type="InterPro" id="IPR027417">
    <property type="entry name" value="P-loop_NTPase"/>
</dbReference>
<feature type="domain" description="ABC transmembrane type-1" evidence="11">
    <location>
        <begin position="21"/>
        <end position="304"/>
    </location>
</feature>
<comment type="caution">
    <text evidence="12">The sequence shown here is derived from an EMBL/GenBank/DDBJ whole genome shotgun (WGS) entry which is preliminary data.</text>
</comment>
<organism evidence="12 13">
    <name type="scientific">Oceanobacillus arenosus</name>
    <dbReference type="NCBI Taxonomy" id="1229153"/>
    <lineage>
        <taxon>Bacteria</taxon>
        <taxon>Bacillati</taxon>
        <taxon>Bacillota</taxon>
        <taxon>Bacilli</taxon>
        <taxon>Bacillales</taxon>
        <taxon>Bacillaceae</taxon>
        <taxon>Oceanobacillus</taxon>
    </lineage>
</organism>
<dbReference type="InterPro" id="IPR039421">
    <property type="entry name" value="Type_1_exporter"/>
</dbReference>
<evidence type="ECO:0000313" key="12">
    <source>
        <dbReference type="EMBL" id="RDW18154.1"/>
    </source>
</evidence>
<evidence type="ECO:0000256" key="1">
    <source>
        <dbReference type="ARBA" id="ARBA00004651"/>
    </source>
</evidence>
<dbReference type="Pfam" id="PF00664">
    <property type="entry name" value="ABC_membrane"/>
    <property type="match status" value="1"/>
</dbReference>
<dbReference type="Gene3D" id="1.20.1560.10">
    <property type="entry name" value="ABC transporter type 1, transmembrane domain"/>
    <property type="match status" value="1"/>
</dbReference>
<evidence type="ECO:0000256" key="2">
    <source>
        <dbReference type="ARBA" id="ARBA00022448"/>
    </source>
</evidence>
<evidence type="ECO:0000259" key="11">
    <source>
        <dbReference type="PROSITE" id="PS50929"/>
    </source>
</evidence>
<dbReference type="SMART" id="SM00382">
    <property type="entry name" value="AAA"/>
    <property type="match status" value="1"/>
</dbReference>
<evidence type="ECO:0000256" key="8">
    <source>
        <dbReference type="ARBA" id="ARBA00023136"/>
    </source>
</evidence>
<dbReference type="Gene3D" id="3.40.50.300">
    <property type="entry name" value="P-loop containing nucleotide triphosphate hydrolases"/>
    <property type="match status" value="1"/>
</dbReference>
<dbReference type="Pfam" id="PF00005">
    <property type="entry name" value="ABC_tran"/>
    <property type="match status" value="1"/>
</dbReference>
<dbReference type="InterPro" id="IPR011527">
    <property type="entry name" value="ABC1_TM_dom"/>
</dbReference>
<dbReference type="PROSITE" id="PS50929">
    <property type="entry name" value="ABC_TM1F"/>
    <property type="match status" value="1"/>
</dbReference>
<accession>A0A3D8PQA7</accession>
<evidence type="ECO:0000256" key="3">
    <source>
        <dbReference type="ARBA" id="ARBA00022475"/>
    </source>
</evidence>
<sequence>MFQVFKKLDWFFKHYWKRYTFAILALITASAIGLIPPKLVGFTIDQIQFNSLTTQFLTSIILGYLALIVVHYTISFLWDYTLFGGAVILEKWVRSNLMSHFLKMTPTFYGKYRTGDLMARSTNDLKAINLTAGYGVLTLVDSSIFMLMIILVMGFTISWQLTIAALIPLPIMAVVMNKYGAAIHSRFTKAQAAFGEMNNEVLESIRGVRVIRAFVQEKQDAERFENMTENVYSKNIEVAKIDALFEPTMKILVGLSYAIGLGYGAFLVFGNKITLGDLVTFNVYLGMLIWPMFAVGELINILQRGNASLDRVNNTLDYEADVKDAEKLQTVNKVDSIQFAHVNFSYPGTEMNQLTDISLLVKKGQTIGIVGKTGAGKSTLFKLLLRQYAGLTGQISISNVDLLNISLEQIRSWIGYVPQDQIMFSKTIRENIQFGKTEATDEEIFRVMDLAHFLDDIKQLPNGLDTQVGETGITLSGGQKQRVALARAFIKNPEILILDDSMSAVDGKTEAKIIEHLRRERKNKTTFIASHRLSAVTHADHIIVLENGKIIEEGTHEALIAFNGWYKEQYNAQQLEDGEVASE</sequence>
<feature type="domain" description="ABC transporter" evidence="10">
    <location>
        <begin position="337"/>
        <end position="572"/>
    </location>
</feature>
<dbReference type="InterPro" id="IPR003439">
    <property type="entry name" value="ABC_transporter-like_ATP-bd"/>
</dbReference>
<proteinExistence type="predicted"/>
<dbReference type="FunFam" id="3.40.50.300:FF:000221">
    <property type="entry name" value="Multidrug ABC transporter ATP-binding protein"/>
    <property type="match status" value="1"/>
</dbReference>
<feature type="transmembrane region" description="Helical" evidence="9">
    <location>
        <begin position="127"/>
        <end position="151"/>
    </location>
</feature>
<reference evidence="13" key="1">
    <citation type="submission" date="2017-11" db="EMBL/GenBank/DDBJ databases">
        <authorList>
            <person name="Zhu W."/>
        </authorList>
    </citation>
    <scope>NUCLEOTIDE SEQUENCE [LARGE SCALE GENOMIC DNA]</scope>
    <source>
        <strain evidence="13">CAU 1183</strain>
    </source>
</reference>
<evidence type="ECO:0000256" key="6">
    <source>
        <dbReference type="ARBA" id="ARBA00022840"/>
    </source>
</evidence>
<feature type="transmembrane region" description="Helical" evidence="9">
    <location>
        <begin position="56"/>
        <end position="89"/>
    </location>
</feature>
<evidence type="ECO:0000256" key="5">
    <source>
        <dbReference type="ARBA" id="ARBA00022741"/>
    </source>
</evidence>
<keyword evidence="13" id="KW-1185">Reference proteome</keyword>
<dbReference type="PROSITE" id="PS50893">
    <property type="entry name" value="ABC_TRANSPORTER_2"/>
    <property type="match status" value="1"/>
</dbReference>
<dbReference type="GO" id="GO:0005524">
    <property type="term" value="F:ATP binding"/>
    <property type="evidence" value="ECO:0007669"/>
    <property type="project" value="UniProtKB-KW"/>
</dbReference>
<feature type="transmembrane region" description="Helical" evidence="9">
    <location>
        <begin position="251"/>
        <end position="269"/>
    </location>
</feature>
<keyword evidence="6 12" id="KW-0067">ATP-binding</keyword>
<evidence type="ECO:0000256" key="9">
    <source>
        <dbReference type="SAM" id="Phobius"/>
    </source>
</evidence>
<feature type="transmembrane region" description="Helical" evidence="9">
    <location>
        <begin position="281"/>
        <end position="302"/>
    </location>
</feature>
<dbReference type="EMBL" id="PIOC01000017">
    <property type="protein sequence ID" value="RDW18154.1"/>
    <property type="molecule type" value="Genomic_DNA"/>
</dbReference>
<dbReference type="GO" id="GO:0005886">
    <property type="term" value="C:plasma membrane"/>
    <property type="evidence" value="ECO:0007669"/>
    <property type="project" value="UniProtKB-SubCell"/>
</dbReference>
<feature type="transmembrane region" description="Helical" evidence="9">
    <location>
        <begin position="157"/>
        <end position="176"/>
    </location>
</feature>
<evidence type="ECO:0000259" key="10">
    <source>
        <dbReference type="PROSITE" id="PS50893"/>
    </source>
</evidence>
<dbReference type="GO" id="GO:0016887">
    <property type="term" value="F:ATP hydrolysis activity"/>
    <property type="evidence" value="ECO:0007669"/>
    <property type="project" value="InterPro"/>
</dbReference>
<keyword evidence="5" id="KW-0547">Nucleotide-binding</keyword>
<evidence type="ECO:0000256" key="4">
    <source>
        <dbReference type="ARBA" id="ARBA00022692"/>
    </source>
</evidence>
<feature type="transmembrane region" description="Helical" evidence="9">
    <location>
        <begin position="21"/>
        <end position="44"/>
    </location>
</feature>
<keyword evidence="7 9" id="KW-1133">Transmembrane helix</keyword>
<dbReference type="InterPro" id="IPR003593">
    <property type="entry name" value="AAA+_ATPase"/>
</dbReference>
<dbReference type="GO" id="GO:0015421">
    <property type="term" value="F:ABC-type oligopeptide transporter activity"/>
    <property type="evidence" value="ECO:0007669"/>
    <property type="project" value="TreeGrafter"/>
</dbReference>
<dbReference type="InterPro" id="IPR017871">
    <property type="entry name" value="ABC_transporter-like_CS"/>
</dbReference>
<dbReference type="RefSeq" id="WP_115773335.1">
    <property type="nucleotide sequence ID" value="NZ_PIOC01000017.1"/>
</dbReference>
<keyword evidence="8 9" id="KW-0472">Membrane</keyword>
<dbReference type="SUPFAM" id="SSF52540">
    <property type="entry name" value="P-loop containing nucleoside triphosphate hydrolases"/>
    <property type="match status" value="1"/>
</dbReference>
<evidence type="ECO:0000313" key="13">
    <source>
        <dbReference type="Proteomes" id="UP000257143"/>
    </source>
</evidence>
<keyword evidence="2" id="KW-0813">Transport</keyword>
<dbReference type="AlphaFoldDB" id="A0A3D8PQA7"/>
<dbReference type="SUPFAM" id="SSF90123">
    <property type="entry name" value="ABC transporter transmembrane region"/>
    <property type="match status" value="1"/>
</dbReference>